<feature type="region of interest" description="Disordered" evidence="1">
    <location>
        <begin position="280"/>
        <end position="311"/>
    </location>
</feature>
<dbReference type="Pfam" id="PF15410">
    <property type="entry name" value="PH_9"/>
    <property type="match status" value="1"/>
</dbReference>
<dbReference type="GO" id="GO:0005085">
    <property type="term" value="F:guanyl-nucleotide exchange factor activity"/>
    <property type="evidence" value="ECO:0007669"/>
    <property type="project" value="InterPro"/>
</dbReference>
<feature type="region of interest" description="Disordered" evidence="1">
    <location>
        <begin position="484"/>
        <end position="504"/>
    </location>
</feature>
<dbReference type="OrthoDB" id="2157641at2759"/>
<feature type="domain" description="PH" evidence="2">
    <location>
        <begin position="243"/>
        <end position="400"/>
    </location>
</feature>
<dbReference type="EMBL" id="JAANIT010003756">
    <property type="protein sequence ID" value="KAG1533585.1"/>
    <property type="molecule type" value="Genomic_DNA"/>
</dbReference>
<dbReference type="InterPro" id="IPR000904">
    <property type="entry name" value="Sec7_dom"/>
</dbReference>
<dbReference type="SUPFAM" id="SSF50729">
    <property type="entry name" value="PH domain-like"/>
    <property type="match status" value="1"/>
</dbReference>
<name>A0A9P7C3K8_RHIOR</name>
<protein>
    <recommendedName>
        <fullName evidence="2">PH domain-containing protein</fullName>
    </recommendedName>
</protein>
<feature type="compositionally biased region" description="Low complexity" evidence="1">
    <location>
        <begin position="299"/>
        <end position="311"/>
    </location>
</feature>
<dbReference type="Gene3D" id="2.30.29.30">
    <property type="entry name" value="Pleckstrin-homology domain (PH domain)/Phosphotyrosine-binding domain (PTB)"/>
    <property type="match status" value="1"/>
</dbReference>
<dbReference type="InterPro" id="IPR001849">
    <property type="entry name" value="PH_domain"/>
</dbReference>
<evidence type="ECO:0000259" key="2">
    <source>
        <dbReference type="PROSITE" id="PS50003"/>
    </source>
</evidence>
<accession>A0A9P7C3K8</accession>
<dbReference type="AlphaFoldDB" id="A0A9P7C3K8"/>
<dbReference type="SMART" id="SM00233">
    <property type="entry name" value="PH"/>
    <property type="match status" value="1"/>
</dbReference>
<reference evidence="3" key="1">
    <citation type="journal article" date="2020" name="Microb. Genom.">
        <title>Genetic diversity of clinical and environmental Mucorales isolates obtained from an investigation of mucormycosis cases among solid organ transplant recipients.</title>
        <authorList>
            <person name="Nguyen M.H."/>
            <person name="Kaul D."/>
            <person name="Muto C."/>
            <person name="Cheng S.J."/>
            <person name="Richter R.A."/>
            <person name="Bruno V.M."/>
            <person name="Liu G."/>
            <person name="Beyhan S."/>
            <person name="Sundermann A.J."/>
            <person name="Mounaud S."/>
            <person name="Pasculle A.W."/>
            <person name="Nierman W.C."/>
            <person name="Driscoll E."/>
            <person name="Cumbie R."/>
            <person name="Clancy C.J."/>
            <person name="Dupont C.L."/>
        </authorList>
    </citation>
    <scope>NUCLEOTIDE SEQUENCE</scope>
    <source>
        <strain evidence="3">GL16</strain>
    </source>
</reference>
<dbReference type="InterPro" id="IPR041681">
    <property type="entry name" value="PH_9"/>
</dbReference>
<gene>
    <name evidence="3" type="ORF">G6F51_012537</name>
</gene>
<feature type="compositionally biased region" description="Polar residues" evidence="1">
    <location>
        <begin position="83"/>
        <end position="96"/>
    </location>
</feature>
<dbReference type="InterPro" id="IPR035999">
    <property type="entry name" value="Sec7_dom_sf"/>
</dbReference>
<dbReference type="PROSITE" id="PS50003">
    <property type="entry name" value="PH_DOMAIN"/>
    <property type="match status" value="1"/>
</dbReference>
<dbReference type="GO" id="GO:0032012">
    <property type="term" value="P:regulation of ARF protein signal transduction"/>
    <property type="evidence" value="ECO:0007669"/>
    <property type="project" value="InterPro"/>
</dbReference>
<dbReference type="Proteomes" id="UP000717996">
    <property type="component" value="Unassembled WGS sequence"/>
</dbReference>
<organism evidence="3 4">
    <name type="scientific">Rhizopus oryzae</name>
    <name type="common">Mucormycosis agent</name>
    <name type="synonym">Rhizopus arrhizus var. delemar</name>
    <dbReference type="NCBI Taxonomy" id="64495"/>
    <lineage>
        <taxon>Eukaryota</taxon>
        <taxon>Fungi</taxon>
        <taxon>Fungi incertae sedis</taxon>
        <taxon>Mucoromycota</taxon>
        <taxon>Mucoromycotina</taxon>
        <taxon>Mucoromycetes</taxon>
        <taxon>Mucorales</taxon>
        <taxon>Mucorineae</taxon>
        <taxon>Rhizopodaceae</taxon>
        <taxon>Rhizopus</taxon>
    </lineage>
</organism>
<dbReference type="Pfam" id="PF01369">
    <property type="entry name" value="Sec7"/>
    <property type="match status" value="1"/>
</dbReference>
<dbReference type="Gene3D" id="1.10.1000.11">
    <property type="entry name" value="Arf Nucleotide-binding Site Opener,domain 2"/>
    <property type="match status" value="1"/>
</dbReference>
<evidence type="ECO:0000313" key="4">
    <source>
        <dbReference type="Proteomes" id="UP000717996"/>
    </source>
</evidence>
<dbReference type="InterPro" id="IPR011993">
    <property type="entry name" value="PH-like_dom_sf"/>
</dbReference>
<evidence type="ECO:0000313" key="3">
    <source>
        <dbReference type="EMBL" id="KAG1533585.1"/>
    </source>
</evidence>
<comment type="caution">
    <text evidence="3">The sequence shown here is derived from an EMBL/GenBank/DDBJ whole genome shotgun (WGS) entry which is preliminary data.</text>
</comment>
<feature type="region of interest" description="Disordered" evidence="1">
    <location>
        <begin position="73"/>
        <end position="96"/>
    </location>
</feature>
<evidence type="ECO:0000256" key="1">
    <source>
        <dbReference type="SAM" id="MobiDB-lite"/>
    </source>
</evidence>
<proteinExistence type="predicted"/>
<sequence>MCNTEPNLTLLDVVYSIVYSLLLLNTDLHVAQGDYRKMTRAEFIKNTMNAIHTQTGAPAYTEEDHLDHDRCHTSGISLRRTPSDQSRTSSNSLSYTPSVDSMPHNISSWNLGSKSWDMEIRNLLKQMYTSIRQQQIANPSSTIVIKSSDSNNLINRNRVSVALKRSVGTIMWKSNNNSSARCEEDISIPRPASPTSTIHCPSVVSTKSSTTSMVQYQSIASQLHYTELPTTYTSSAPYYKEGMVVRKHLLEKTNQKAKHRDWKECFMVIDRSQLRMYKLESSSQVESQRRRNPAHRLRNLASRSSSLSDSASCISDCSSHSSSMNASETVVGGGDWLSRAQIIGCIDLKHALASALPSGYSRQRQHAFALQQSNGAVYLFQVGSDEQVHEWVSTCNYWAARESKGPLASGVSSMEYGWGPCLDNKMNETMTIHEWQAPSPPMMSSLLDESAQYHALSKYVRELSIELDLHRDLKPKMELYFSGSNSNSNSNSNNNNNSSSSSISNSKFGNRAMANWESKSHYLLHEIIKYQNYCDSIEKSLALQDKVMSS</sequence>
<dbReference type="InterPro" id="IPR023394">
    <property type="entry name" value="Sec7_C_sf"/>
</dbReference>
<dbReference type="SUPFAM" id="SSF48425">
    <property type="entry name" value="Sec7 domain"/>
    <property type="match status" value="1"/>
</dbReference>